<keyword evidence="4" id="KW-1003">Cell membrane</keyword>
<dbReference type="GO" id="GO:0005524">
    <property type="term" value="F:ATP binding"/>
    <property type="evidence" value="ECO:0007669"/>
    <property type="project" value="UniProtKB-UniRule"/>
</dbReference>
<evidence type="ECO:0000256" key="2">
    <source>
        <dbReference type="ARBA" id="ARBA00008536"/>
    </source>
</evidence>
<gene>
    <name evidence="19" type="primary">gn00731</name>
    <name evidence="19" type="ORF">PR202_gn00731</name>
</gene>
<evidence type="ECO:0000256" key="1">
    <source>
        <dbReference type="ARBA" id="ARBA00004251"/>
    </source>
</evidence>
<keyword evidence="14" id="KW-0325">Glycoprotein</keyword>
<dbReference type="Proteomes" id="UP001054889">
    <property type="component" value="Unassembled WGS sequence"/>
</dbReference>
<dbReference type="SMART" id="SM00220">
    <property type="entry name" value="S_TKc"/>
    <property type="match status" value="2"/>
</dbReference>
<dbReference type="GO" id="GO:0002229">
    <property type="term" value="P:defense response to oomycetes"/>
    <property type="evidence" value="ECO:0007669"/>
    <property type="project" value="UniProtKB-ARBA"/>
</dbReference>
<comment type="caution">
    <text evidence="19">The sequence shown here is derived from an EMBL/GenBank/DDBJ whole genome shotgun (WGS) entry which is preliminary data.</text>
</comment>
<evidence type="ECO:0000256" key="5">
    <source>
        <dbReference type="ARBA" id="ARBA00022679"/>
    </source>
</evidence>
<evidence type="ECO:0000256" key="11">
    <source>
        <dbReference type="ARBA" id="ARBA00022989"/>
    </source>
</evidence>
<evidence type="ECO:0000259" key="18">
    <source>
        <dbReference type="PROSITE" id="PS50011"/>
    </source>
</evidence>
<dbReference type="GO" id="GO:0005886">
    <property type="term" value="C:plasma membrane"/>
    <property type="evidence" value="ECO:0007669"/>
    <property type="project" value="UniProtKB-SubCell"/>
</dbReference>
<keyword evidence="13" id="KW-0675">Receptor</keyword>
<feature type="domain" description="Protein kinase" evidence="18">
    <location>
        <begin position="471"/>
        <end position="755"/>
    </location>
</feature>
<keyword evidence="12 17" id="KW-0472">Membrane</keyword>
<evidence type="ECO:0000256" key="9">
    <source>
        <dbReference type="ARBA" id="ARBA00022777"/>
    </source>
</evidence>
<dbReference type="InterPro" id="IPR011009">
    <property type="entry name" value="Kinase-like_dom_sf"/>
</dbReference>
<evidence type="ECO:0000256" key="13">
    <source>
        <dbReference type="ARBA" id="ARBA00023170"/>
    </source>
</evidence>
<evidence type="ECO:0000256" key="15">
    <source>
        <dbReference type="PROSITE-ProRule" id="PRU10141"/>
    </source>
</evidence>
<evidence type="ECO:0000256" key="16">
    <source>
        <dbReference type="SAM" id="MobiDB-lite"/>
    </source>
</evidence>
<dbReference type="GO" id="GO:0004672">
    <property type="term" value="F:protein kinase activity"/>
    <property type="evidence" value="ECO:0007669"/>
    <property type="project" value="InterPro"/>
</dbReference>
<comment type="similarity">
    <text evidence="2">In the N-terminal section; belongs to the leguminous lectin family.</text>
</comment>
<name>A0AAV5G4U2_ELECO</name>
<dbReference type="PANTHER" id="PTHR27007">
    <property type="match status" value="1"/>
</dbReference>
<comment type="subcellular location">
    <subcellularLocation>
        <location evidence="1">Cell membrane</location>
        <topology evidence="1">Single-pass type I membrane protein</topology>
    </subcellularLocation>
</comment>
<dbReference type="InterPro" id="IPR008271">
    <property type="entry name" value="Ser/Thr_kinase_AS"/>
</dbReference>
<dbReference type="InterPro" id="IPR050528">
    <property type="entry name" value="L-type_Lectin-RKs"/>
</dbReference>
<dbReference type="InterPro" id="IPR000719">
    <property type="entry name" value="Prot_kinase_dom"/>
</dbReference>
<comment type="similarity">
    <text evidence="3">In the C-terminal section; belongs to the protein kinase superfamily. Ser/Thr protein kinase family.</text>
</comment>
<protein>
    <recommendedName>
        <fullName evidence="18">Protein kinase domain-containing protein</fullName>
    </recommendedName>
</protein>
<dbReference type="Pfam" id="PF00069">
    <property type="entry name" value="Pkinase"/>
    <property type="match status" value="2"/>
</dbReference>
<evidence type="ECO:0000313" key="19">
    <source>
        <dbReference type="EMBL" id="GJN41365.1"/>
    </source>
</evidence>
<dbReference type="EMBL" id="BQKI01000306">
    <property type="protein sequence ID" value="GJN41365.1"/>
    <property type="molecule type" value="Genomic_DNA"/>
</dbReference>
<proteinExistence type="inferred from homology"/>
<organism evidence="19 20">
    <name type="scientific">Eleusine coracana subsp. coracana</name>
    <dbReference type="NCBI Taxonomy" id="191504"/>
    <lineage>
        <taxon>Eukaryota</taxon>
        <taxon>Viridiplantae</taxon>
        <taxon>Streptophyta</taxon>
        <taxon>Embryophyta</taxon>
        <taxon>Tracheophyta</taxon>
        <taxon>Spermatophyta</taxon>
        <taxon>Magnoliopsida</taxon>
        <taxon>Liliopsida</taxon>
        <taxon>Poales</taxon>
        <taxon>Poaceae</taxon>
        <taxon>PACMAD clade</taxon>
        <taxon>Chloridoideae</taxon>
        <taxon>Cynodonteae</taxon>
        <taxon>Eleusininae</taxon>
        <taxon>Eleusine</taxon>
    </lineage>
</organism>
<dbReference type="InterPro" id="IPR017441">
    <property type="entry name" value="Protein_kinase_ATP_BS"/>
</dbReference>
<feature type="compositionally biased region" description="Polar residues" evidence="16">
    <location>
        <begin position="349"/>
        <end position="361"/>
    </location>
</feature>
<feature type="transmembrane region" description="Helical" evidence="17">
    <location>
        <begin position="398"/>
        <end position="420"/>
    </location>
</feature>
<dbReference type="SUPFAM" id="SSF56112">
    <property type="entry name" value="Protein kinase-like (PK-like)"/>
    <property type="match status" value="2"/>
</dbReference>
<keyword evidence="10 15" id="KW-0067">ATP-binding</keyword>
<accession>A0AAV5G4U2</accession>
<feature type="compositionally biased region" description="Basic residues" evidence="16">
    <location>
        <begin position="369"/>
        <end position="381"/>
    </location>
</feature>
<keyword evidence="5" id="KW-0808">Transferase</keyword>
<evidence type="ECO:0000256" key="14">
    <source>
        <dbReference type="ARBA" id="ARBA00023180"/>
    </source>
</evidence>
<dbReference type="Gene3D" id="3.30.200.20">
    <property type="entry name" value="Phosphorylase Kinase, domain 1"/>
    <property type="match status" value="2"/>
</dbReference>
<keyword evidence="9" id="KW-0418">Kinase</keyword>
<dbReference type="FunFam" id="1.10.510.10:FF:000240">
    <property type="entry name" value="Lectin-domain containing receptor kinase A4.3"/>
    <property type="match status" value="2"/>
</dbReference>
<dbReference type="PROSITE" id="PS50011">
    <property type="entry name" value="PROTEIN_KINASE_DOM"/>
    <property type="match status" value="2"/>
</dbReference>
<evidence type="ECO:0000256" key="3">
    <source>
        <dbReference type="ARBA" id="ARBA00010217"/>
    </source>
</evidence>
<keyword evidence="7" id="KW-0732">Signal</keyword>
<sequence>MLDCALLDLGGTATVSLRQRPTDSPSRGKIGRGGFGSVYQGYLPDKDCHVAIKVLSQESSVQGVKEFESEVKVMSRYNIALGVGSAMLYLHTECEQCVVHGDIKPANIMLNSSFQAKVGDFGLARLLEHGADSQTTQVVAGTIGYIDPELVNNRRRSAKSDVYSFGILLLEIACGRRLSSKAVLSNGASVHLLNWVRYMYQQNSILEVADRRLDGEFHEHQMNRVLVTGLWCAHRDQSQRPSIAQAMDVLRREEAELPIFGPEVDNRYEVPSLEERAFVELSGEGSRCEDSPAETEINFSAKSLDPLARVKLIASWIKYYGTEPGIHYLRRPSFYHEDDVNDAKKSEVSPANTTSTAQSASFREPRAKSGAHHGKTKRNFHSPRPVLDRKLNTLTRTAAITVGSGLLALLCTITGVLLWCKRTKKLPSLRAEVKASLSPIFTLPRIWLSELCRSTPRRYSHSEVAIATQGFTDEAKCGRGGFGPVYRGYLGDQDRHVAIKVLSQGSSIQGAKEFEAEVNIMTSLRHRNIVQLLGWCDAQDHRDLLLVYEFVPNGSLDKHLYDPQRILTWSNRYKVALGVGSAILYLHTECGQCVVHGDIKPANIMLDTSCNAKLGDFGQARFIDHDADPRTTHVVAGTLGYIDPEFVNNRRPSAESDVYSFGVVLLEMACGRRPTTSTQQSNRTPALVNWVRDMYRRNSILGAADRRLDGEFDERQMVHASGAEPATDHRASHGCAATGRCRIACPPRSGYAIYC</sequence>
<evidence type="ECO:0000256" key="7">
    <source>
        <dbReference type="ARBA" id="ARBA00022729"/>
    </source>
</evidence>
<dbReference type="AlphaFoldDB" id="A0AAV5G4U2"/>
<evidence type="ECO:0000256" key="6">
    <source>
        <dbReference type="ARBA" id="ARBA00022692"/>
    </source>
</evidence>
<evidence type="ECO:0000256" key="4">
    <source>
        <dbReference type="ARBA" id="ARBA00022475"/>
    </source>
</evidence>
<keyword evidence="20" id="KW-1185">Reference proteome</keyword>
<evidence type="ECO:0000313" key="20">
    <source>
        <dbReference type="Proteomes" id="UP001054889"/>
    </source>
</evidence>
<keyword evidence="8 15" id="KW-0547">Nucleotide-binding</keyword>
<reference evidence="19" key="1">
    <citation type="journal article" date="2018" name="DNA Res.">
        <title>Multiple hybrid de novo genome assembly of finger millet, an orphan allotetraploid crop.</title>
        <authorList>
            <person name="Hatakeyama M."/>
            <person name="Aluri S."/>
            <person name="Balachadran M.T."/>
            <person name="Sivarajan S.R."/>
            <person name="Patrignani A."/>
            <person name="Gruter S."/>
            <person name="Poveda L."/>
            <person name="Shimizu-Inatsugi R."/>
            <person name="Baeten J."/>
            <person name="Francoijs K.J."/>
            <person name="Nataraja K.N."/>
            <person name="Reddy Y.A.N."/>
            <person name="Phadnis S."/>
            <person name="Ravikumar R.L."/>
            <person name="Schlapbach R."/>
            <person name="Sreeman S.M."/>
            <person name="Shimizu K.K."/>
        </authorList>
    </citation>
    <scope>NUCLEOTIDE SEQUENCE</scope>
</reference>
<evidence type="ECO:0000256" key="12">
    <source>
        <dbReference type="ARBA" id="ARBA00023136"/>
    </source>
</evidence>
<feature type="domain" description="Protein kinase" evidence="18">
    <location>
        <begin position="1"/>
        <end position="260"/>
    </location>
</feature>
<feature type="region of interest" description="Disordered" evidence="16">
    <location>
        <begin position="341"/>
        <end position="385"/>
    </location>
</feature>
<reference evidence="19" key="2">
    <citation type="submission" date="2021-12" db="EMBL/GenBank/DDBJ databases">
        <title>Resequencing data analysis of finger millet.</title>
        <authorList>
            <person name="Hatakeyama M."/>
            <person name="Aluri S."/>
            <person name="Balachadran M.T."/>
            <person name="Sivarajan S.R."/>
            <person name="Poveda L."/>
            <person name="Shimizu-Inatsugi R."/>
            <person name="Schlapbach R."/>
            <person name="Sreeman S.M."/>
            <person name="Shimizu K.K."/>
        </authorList>
    </citation>
    <scope>NUCLEOTIDE SEQUENCE</scope>
</reference>
<evidence type="ECO:0000256" key="17">
    <source>
        <dbReference type="SAM" id="Phobius"/>
    </source>
</evidence>
<keyword evidence="11 17" id="KW-1133">Transmembrane helix</keyword>
<dbReference type="PROSITE" id="PS00108">
    <property type="entry name" value="PROTEIN_KINASE_ST"/>
    <property type="match status" value="2"/>
</dbReference>
<dbReference type="PROSITE" id="PS00107">
    <property type="entry name" value="PROTEIN_KINASE_ATP"/>
    <property type="match status" value="1"/>
</dbReference>
<dbReference type="Gene3D" id="1.10.510.10">
    <property type="entry name" value="Transferase(Phosphotransferase) domain 1"/>
    <property type="match status" value="2"/>
</dbReference>
<feature type="binding site" evidence="15">
    <location>
        <position position="53"/>
    </location>
    <ligand>
        <name>ATP</name>
        <dbReference type="ChEBI" id="CHEBI:30616"/>
    </ligand>
</feature>
<keyword evidence="6 17" id="KW-0812">Transmembrane</keyword>
<evidence type="ECO:0000256" key="10">
    <source>
        <dbReference type="ARBA" id="ARBA00022840"/>
    </source>
</evidence>
<evidence type="ECO:0000256" key="8">
    <source>
        <dbReference type="ARBA" id="ARBA00022741"/>
    </source>
</evidence>